<feature type="transmembrane region" description="Helical" evidence="1">
    <location>
        <begin position="57"/>
        <end position="77"/>
    </location>
</feature>
<dbReference type="AlphaFoldDB" id="A0A5B9I2V6"/>
<keyword evidence="1" id="KW-0812">Transmembrane</keyword>
<keyword evidence="1" id="KW-0472">Membrane</keyword>
<sequence>MSNLMKMFIFGKNIEIDEREEKTVYELFANTTIFTFIICLGAIIYDLIVHKNITEVGFLSLIIILIISYYIFFMMRIKKVYLNHKENKLSNTFLATLIFFSVFTLLTYLSGEKIDTLTIIINSIGSLIFGGCIYSLNKYNQKKIETKNRVKS</sequence>
<gene>
    <name evidence="2" type="ORF">FRY47_29390</name>
</gene>
<feature type="transmembrane region" description="Helical" evidence="1">
    <location>
        <begin position="89"/>
        <end position="111"/>
    </location>
</feature>
<protein>
    <submittedName>
        <fullName evidence="2">Uncharacterized protein</fullName>
    </submittedName>
</protein>
<keyword evidence="2" id="KW-0614">Plasmid</keyword>
<accession>A0A5B9I2V6</accession>
<evidence type="ECO:0000256" key="1">
    <source>
        <dbReference type="SAM" id="Phobius"/>
    </source>
</evidence>
<feature type="transmembrane region" description="Helical" evidence="1">
    <location>
        <begin position="117"/>
        <end position="137"/>
    </location>
</feature>
<geneLocation type="plasmid" evidence="2">
    <name>unnamed2</name>
</geneLocation>
<name>A0A5B9I2V6_BACCE</name>
<dbReference type="EMBL" id="CP042876">
    <property type="protein sequence ID" value="QEF20411.1"/>
    <property type="molecule type" value="Genomic_DNA"/>
</dbReference>
<organism evidence="2">
    <name type="scientific">Bacillus cereus</name>
    <dbReference type="NCBI Taxonomy" id="1396"/>
    <lineage>
        <taxon>Bacteria</taxon>
        <taxon>Bacillati</taxon>
        <taxon>Bacillota</taxon>
        <taxon>Bacilli</taxon>
        <taxon>Bacillales</taxon>
        <taxon>Bacillaceae</taxon>
        <taxon>Bacillus</taxon>
        <taxon>Bacillus cereus group</taxon>
    </lineage>
</organism>
<reference evidence="2" key="1">
    <citation type="submission" date="2019-08" db="EMBL/GenBank/DDBJ databases">
        <title>Antibiosis Participates in the Biocontrol of Bucillus cereus 0-9 Against Rice Sheath Blight.</title>
        <authorList>
            <person name="Wang G."/>
            <person name="Liu F."/>
        </authorList>
    </citation>
    <scope>NUCLEOTIDE SEQUENCE</scope>
    <source>
        <strain evidence="2">09</strain>
        <plasmid evidence="2">unnamed2</plasmid>
    </source>
</reference>
<proteinExistence type="predicted"/>
<evidence type="ECO:0000313" key="2">
    <source>
        <dbReference type="EMBL" id="QEF20411.1"/>
    </source>
</evidence>
<feature type="transmembrane region" description="Helical" evidence="1">
    <location>
        <begin position="27"/>
        <end position="45"/>
    </location>
</feature>
<keyword evidence="1" id="KW-1133">Transmembrane helix</keyword>